<sequence length="186" mass="21949">MTAYQTSLEEKSKDQTVVTRPYYELGNDLVNSLLDKHRETSYYDKKSPFSCIYGVTLSGCVQKQLVIPDISCGHLERQLDHNNIDLLQKRQSDILKWIKQSVDKIRRELCTDKIKILRHSKSALKIKWKGLEYHIVIAWTFSKRQYCSFKYIQDNVHVYSFSPDQLQTTINDLIEEAPIHQRHMEK</sequence>
<feature type="non-terminal residue" evidence="1">
    <location>
        <position position="186"/>
    </location>
</feature>
<proteinExistence type="predicted"/>
<gene>
    <name evidence="1" type="ORF">RFI_28300</name>
</gene>
<accession>X6M525</accession>
<comment type="caution">
    <text evidence="1">The sequence shown here is derived from an EMBL/GenBank/DDBJ whole genome shotgun (WGS) entry which is preliminary data.</text>
</comment>
<reference evidence="1 2" key="1">
    <citation type="journal article" date="2013" name="Curr. Biol.">
        <title>The Genome of the Foraminiferan Reticulomyxa filosa.</title>
        <authorList>
            <person name="Glockner G."/>
            <person name="Hulsmann N."/>
            <person name="Schleicher M."/>
            <person name="Noegel A.A."/>
            <person name="Eichinger L."/>
            <person name="Gallinger C."/>
            <person name="Pawlowski J."/>
            <person name="Sierra R."/>
            <person name="Euteneuer U."/>
            <person name="Pillet L."/>
            <person name="Moustafa A."/>
            <person name="Platzer M."/>
            <person name="Groth M."/>
            <person name="Szafranski K."/>
            <person name="Schliwa M."/>
        </authorList>
    </citation>
    <scope>NUCLEOTIDE SEQUENCE [LARGE SCALE GENOMIC DNA]</scope>
</reference>
<keyword evidence="2" id="KW-1185">Reference proteome</keyword>
<dbReference type="EMBL" id="ASPP01024371">
    <property type="protein sequence ID" value="ETO09088.1"/>
    <property type="molecule type" value="Genomic_DNA"/>
</dbReference>
<protein>
    <submittedName>
        <fullName evidence="1">Uncharacterized protein</fullName>
    </submittedName>
</protein>
<dbReference type="Proteomes" id="UP000023152">
    <property type="component" value="Unassembled WGS sequence"/>
</dbReference>
<organism evidence="1 2">
    <name type="scientific">Reticulomyxa filosa</name>
    <dbReference type="NCBI Taxonomy" id="46433"/>
    <lineage>
        <taxon>Eukaryota</taxon>
        <taxon>Sar</taxon>
        <taxon>Rhizaria</taxon>
        <taxon>Retaria</taxon>
        <taxon>Foraminifera</taxon>
        <taxon>Monothalamids</taxon>
        <taxon>Reticulomyxidae</taxon>
        <taxon>Reticulomyxa</taxon>
    </lineage>
</organism>
<name>X6M525_RETFI</name>
<evidence type="ECO:0000313" key="2">
    <source>
        <dbReference type="Proteomes" id="UP000023152"/>
    </source>
</evidence>
<dbReference type="AlphaFoldDB" id="X6M525"/>
<evidence type="ECO:0000313" key="1">
    <source>
        <dbReference type="EMBL" id="ETO09088.1"/>
    </source>
</evidence>